<feature type="non-terminal residue" evidence="2">
    <location>
        <position position="1"/>
    </location>
</feature>
<evidence type="ECO:0000313" key="2">
    <source>
        <dbReference type="EMBL" id="KAE8237516.1"/>
    </source>
</evidence>
<dbReference type="EMBL" id="LWDF02001760">
    <property type="protein sequence ID" value="KAE8237516.1"/>
    <property type="molecule type" value="Genomic_DNA"/>
</dbReference>
<keyword evidence="3" id="KW-1185">Reference proteome</keyword>
<organism evidence="2 3">
    <name type="scientific">Tilletia indica</name>
    <dbReference type="NCBI Taxonomy" id="43049"/>
    <lineage>
        <taxon>Eukaryota</taxon>
        <taxon>Fungi</taxon>
        <taxon>Dikarya</taxon>
        <taxon>Basidiomycota</taxon>
        <taxon>Ustilaginomycotina</taxon>
        <taxon>Exobasidiomycetes</taxon>
        <taxon>Tilletiales</taxon>
        <taxon>Tilletiaceae</taxon>
        <taxon>Tilletia</taxon>
    </lineage>
</organism>
<accession>A0A8T8SD69</accession>
<reference evidence="2" key="2">
    <citation type="journal article" date="2019" name="IMA Fungus">
        <title>Genome sequencing and comparison of five Tilletia species to identify candidate genes for the detection of regulated species infecting wheat.</title>
        <authorList>
            <person name="Nguyen H.D.T."/>
            <person name="Sultana T."/>
            <person name="Kesanakurti P."/>
            <person name="Hambleton S."/>
        </authorList>
    </citation>
    <scope>NUCLEOTIDE SEQUENCE</scope>
    <source>
        <strain evidence="2">DAOMC 236416</strain>
    </source>
</reference>
<gene>
    <name evidence="2" type="ORF">A4X13_0g8758</name>
</gene>
<comment type="caution">
    <text evidence="2">The sequence shown here is derived from an EMBL/GenBank/DDBJ whole genome shotgun (WGS) entry which is preliminary data.</text>
</comment>
<feature type="region of interest" description="Disordered" evidence="1">
    <location>
        <begin position="90"/>
        <end position="132"/>
    </location>
</feature>
<sequence length="132" mass="14555">IQANSYSDGKRRTARSLASTATTGQQDGGRLGREDGQISFVKTRTRDGHVDDNRLWEFDGRHLKGQDQGVKMESKAPEITAIISRCVKARTRQRQDGQMPAEGQDLQAMSARPQQTAEPSAGASRREVGMVR</sequence>
<dbReference type="AlphaFoldDB" id="A0A8T8SD69"/>
<evidence type="ECO:0000313" key="3">
    <source>
        <dbReference type="Proteomes" id="UP000077521"/>
    </source>
</evidence>
<reference evidence="2" key="1">
    <citation type="submission" date="2016-04" db="EMBL/GenBank/DDBJ databases">
        <authorList>
            <person name="Nguyen H.D."/>
            <person name="Samba Siva P."/>
            <person name="Cullis J."/>
            <person name="Levesque C.A."/>
            <person name="Hambleton S."/>
        </authorList>
    </citation>
    <scope>NUCLEOTIDE SEQUENCE</scope>
    <source>
        <strain evidence="2">DAOMC 236416</strain>
    </source>
</reference>
<proteinExistence type="predicted"/>
<feature type="region of interest" description="Disordered" evidence="1">
    <location>
        <begin position="1"/>
        <end position="50"/>
    </location>
</feature>
<evidence type="ECO:0000256" key="1">
    <source>
        <dbReference type="SAM" id="MobiDB-lite"/>
    </source>
</evidence>
<dbReference type="Proteomes" id="UP000077521">
    <property type="component" value="Unassembled WGS sequence"/>
</dbReference>
<name>A0A8T8SD69_9BASI</name>
<protein>
    <submittedName>
        <fullName evidence="2">Uncharacterized protein</fullName>
    </submittedName>
</protein>